<evidence type="ECO:0000313" key="6">
    <source>
        <dbReference type="EMBL" id="KAK6924973.1"/>
    </source>
</evidence>
<feature type="region of interest" description="Disordered" evidence="4">
    <location>
        <begin position="276"/>
        <end position="330"/>
    </location>
</feature>
<dbReference type="Pfam" id="PF00612">
    <property type="entry name" value="IQ"/>
    <property type="match status" value="2"/>
</dbReference>
<dbReference type="AlphaFoldDB" id="A0AAN8VC57"/>
<dbReference type="Proteomes" id="UP001370490">
    <property type="component" value="Unassembled WGS sequence"/>
</dbReference>
<reference evidence="6 7" key="1">
    <citation type="submission" date="2023-12" db="EMBL/GenBank/DDBJ databases">
        <title>A high-quality genome assembly for Dillenia turbinata (Dilleniales).</title>
        <authorList>
            <person name="Chanderbali A."/>
        </authorList>
    </citation>
    <scope>NUCLEOTIDE SEQUENCE [LARGE SCALE GENOMIC DNA]</scope>
    <source>
        <strain evidence="6">LSX21</strain>
        <tissue evidence="6">Leaf</tissue>
    </source>
</reference>
<organism evidence="6 7">
    <name type="scientific">Dillenia turbinata</name>
    <dbReference type="NCBI Taxonomy" id="194707"/>
    <lineage>
        <taxon>Eukaryota</taxon>
        <taxon>Viridiplantae</taxon>
        <taxon>Streptophyta</taxon>
        <taxon>Embryophyta</taxon>
        <taxon>Tracheophyta</taxon>
        <taxon>Spermatophyta</taxon>
        <taxon>Magnoliopsida</taxon>
        <taxon>eudicotyledons</taxon>
        <taxon>Gunneridae</taxon>
        <taxon>Pentapetalae</taxon>
        <taxon>Dilleniales</taxon>
        <taxon>Dilleniaceae</taxon>
        <taxon>Dillenia</taxon>
    </lineage>
</organism>
<feature type="region of interest" description="Disordered" evidence="4">
    <location>
        <begin position="406"/>
        <end position="580"/>
    </location>
</feature>
<evidence type="ECO:0000256" key="1">
    <source>
        <dbReference type="ARBA" id="ARBA00022860"/>
    </source>
</evidence>
<dbReference type="PANTHER" id="PTHR32295">
    <property type="entry name" value="IQ-DOMAIN 5-RELATED"/>
    <property type="match status" value="1"/>
</dbReference>
<protein>
    <submittedName>
        <fullName evidence="6">IQ motif, EF-hand binding site</fullName>
    </submittedName>
</protein>
<dbReference type="InterPro" id="IPR025064">
    <property type="entry name" value="DUF4005"/>
</dbReference>
<dbReference type="SMART" id="SM00015">
    <property type="entry name" value="IQ"/>
    <property type="match status" value="2"/>
</dbReference>
<keyword evidence="1" id="KW-0112">Calmodulin-binding</keyword>
<proteinExistence type="inferred from homology"/>
<evidence type="ECO:0000256" key="3">
    <source>
        <dbReference type="ARBA" id="ARBA00024378"/>
    </source>
</evidence>
<dbReference type="EMBL" id="JBAMMX010000016">
    <property type="protein sequence ID" value="KAK6924973.1"/>
    <property type="molecule type" value="Genomic_DNA"/>
</dbReference>
<name>A0AAN8VC57_9MAGN</name>
<dbReference type="Gene3D" id="1.20.5.190">
    <property type="match status" value="1"/>
</dbReference>
<feature type="compositionally biased region" description="Polar residues" evidence="4">
    <location>
        <begin position="541"/>
        <end position="553"/>
    </location>
</feature>
<dbReference type="GO" id="GO:0005516">
    <property type="term" value="F:calmodulin binding"/>
    <property type="evidence" value="ECO:0007669"/>
    <property type="project" value="UniProtKB-KW"/>
</dbReference>
<feature type="domain" description="DUF4005" evidence="5">
    <location>
        <begin position="470"/>
        <end position="550"/>
    </location>
</feature>
<evidence type="ECO:0000256" key="2">
    <source>
        <dbReference type="ARBA" id="ARBA00024341"/>
    </source>
</evidence>
<comment type="caution">
    <text evidence="6">The sequence shown here is derived from an EMBL/GenBank/DDBJ whole genome shotgun (WGS) entry which is preliminary data.</text>
</comment>
<dbReference type="Pfam" id="PF13178">
    <property type="entry name" value="DUF4005"/>
    <property type="match status" value="1"/>
</dbReference>
<comment type="similarity">
    <text evidence="2">Belongs to the IQD family.</text>
</comment>
<accession>A0AAN8VC57</accession>
<evidence type="ECO:0000256" key="4">
    <source>
        <dbReference type="SAM" id="MobiDB-lite"/>
    </source>
</evidence>
<sequence>MQVEDEGIEIQVLVVLYSGVGAMGRSPGKWIKTVLFGKKSSKSNLSKGREKAANEKDVWASAKAMDVNLDSGPPTAIHQASELVHGSERNLEENIQDAEITVPQNQSVVAQRITKVAEKNDPETTRLEEAATRAQAAFRGHLAHQEFHDLKGIIRLQALVRGHLVRRQAASSLYCLLGIVKLQAYARGNKVRHSDIGLELRRKGILLKYLDGRLVAATNTSTLIAKVSSNAFARMLLATSPTPMPLHLQYDSADPNAIFVWLERWSASQFWKPLPRPMKVHDSKPEKQGNSQTSEPESVRTKHSKRKVPAANVDGTLSSTTSEFEKPKRNLRKVISHPVDSAQEHPQSELEKVKRNLRKVHNPVTEGLAQSDLEIKKSKPIVAKISNSSDPEVIEETKTYTTENLKEETNEVVPNLPPVEKSPEPALETEVNSLHEDQSSHQLEPTESIEKDENIPMINGENLKEDSSNMVKKLSQRTPASVKQEHAENGLKSSPTLPSYMAATESAKAKLRGQGSPRLGQDAAEKPDVTRRHSLPAPTNGKISSQSPRTQRLAQPVAKGGMKATRDGTNGKVVQAEWRR</sequence>
<gene>
    <name evidence="6" type="ORF">RJ641_009299</name>
</gene>
<comment type="subunit">
    <text evidence="3">Binds to multiple calmodulin (CaM) in the presence of Ca(2+) and CaM-like proteins.</text>
</comment>
<evidence type="ECO:0000313" key="7">
    <source>
        <dbReference type="Proteomes" id="UP001370490"/>
    </source>
</evidence>
<keyword evidence="7" id="KW-1185">Reference proteome</keyword>
<dbReference type="PROSITE" id="PS50096">
    <property type="entry name" value="IQ"/>
    <property type="match status" value="2"/>
</dbReference>
<dbReference type="PANTHER" id="PTHR32295:SF281">
    <property type="entry name" value="PROTEIN IQ-DOMAIN 31"/>
    <property type="match status" value="1"/>
</dbReference>
<evidence type="ECO:0000259" key="5">
    <source>
        <dbReference type="Pfam" id="PF13178"/>
    </source>
</evidence>
<dbReference type="InterPro" id="IPR000048">
    <property type="entry name" value="IQ_motif_EF-hand-BS"/>
</dbReference>